<gene>
    <name evidence="1" type="ORF">OCTVUL_1B006328</name>
</gene>
<reference evidence="1" key="1">
    <citation type="submission" date="2023-08" db="EMBL/GenBank/DDBJ databases">
        <authorList>
            <person name="Alioto T."/>
            <person name="Alioto T."/>
            <person name="Gomez Garrido J."/>
        </authorList>
    </citation>
    <scope>NUCLEOTIDE SEQUENCE</scope>
</reference>
<accession>A0AA36BTW3</accession>
<proteinExistence type="predicted"/>
<name>A0AA36BTW3_OCTVU</name>
<keyword evidence="2" id="KW-1185">Reference proteome</keyword>
<dbReference type="AlphaFoldDB" id="A0AA36BTW3"/>
<evidence type="ECO:0000313" key="2">
    <source>
        <dbReference type="Proteomes" id="UP001162480"/>
    </source>
</evidence>
<protein>
    <submittedName>
        <fullName evidence="1">Uncharacterized protein</fullName>
    </submittedName>
</protein>
<evidence type="ECO:0000313" key="1">
    <source>
        <dbReference type="EMBL" id="CAI9740538.1"/>
    </source>
</evidence>
<organism evidence="1 2">
    <name type="scientific">Octopus vulgaris</name>
    <name type="common">Common octopus</name>
    <dbReference type="NCBI Taxonomy" id="6645"/>
    <lineage>
        <taxon>Eukaryota</taxon>
        <taxon>Metazoa</taxon>
        <taxon>Spiralia</taxon>
        <taxon>Lophotrochozoa</taxon>
        <taxon>Mollusca</taxon>
        <taxon>Cephalopoda</taxon>
        <taxon>Coleoidea</taxon>
        <taxon>Octopodiformes</taxon>
        <taxon>Octopoda</taxon>
        <taxon>Incirrata</taxon>
        <taxon>Octopodidae</taxon>
        <taxon>Octopus</taxon>
    </lineage>
</organism>
<sequence>MIPVSEPIFAGEQDNEMASDVSTEIVSFQQTSCISQPNIPQESNIKVISDGDSYHTAQQGIPYKAPNTP</sequence>
<dbReference type="EMBL" id="OX597838">
    <property type="protein sequence ID" value="CAI9740538.1"/>
    <property type="molecule type" value="Genomic_DNA"/>
</dbReference>
<dbReference type="Proteomes" id="UP001162480">
    <property type="component" value="Chromosome 25"/>
</dbReference>